<gene>
    <name evidence="2" type="ORF">MAM1_0365d10062</name>
</gene>
<dbReference type="EMBL" id="DF836654">
    <property type="protein sequence ID" value="GAN10521.1"/>
    <property type="molecule type" value="Genomic_DNA"/>
</dbReference>
<reference evidence="2" key="1">
    <citation type="submission" date="2014-09" db="EMBL/GenBank/DDBJ databases">
        <title>Draft genome sequence of an oleaginous Mucoromycotina fungus Mucor ambiguus NBRC6742.</title>
        <authorList>
            <person name="Takeda I."/>
            <person name="Yamane N."/>
            <person name="Morita T."/>
            <person name="Tamano K."/>
            <person name="Machida M."/>
            <person name="Baker S."/>
            <person name="Koike H."/>
        </authorList>
    </citation>
    <scope>NUCLEOTIDE SEQUENCE</scope>
    <source>
        <strain evidence="2">NBRC 6742</strain>
    </source>
</reference>
<feature type="compositionally biased region" description="Low complexity" evidence="1">
    <location>
        <begin position="70"/>
        <end position="84"/>
    </location>
</feature>
<feature type="compositionally biased region" description="Polar residues" evidence="1">
    <location>
        <begin position="38"/>
        <end position="49"/>
    </location>
</feature>
<dbReference type="Proteomes" id="UP000053815">
    <property type="component" value="Unassembled WGS sequence"/>
</dbReference>
<evidence type="ECO:0000256" key="1">
    <source>
        <dbReference type="SAM" id="MobiDB-lite"/>
    </source>
</evidence>
<evidence type="ECO:0000313" key="3">
    <source>
        <dbReference type="Proteomes" id="UP000053815"/>
    </source>
</evidence>
<protein>
    <submittedName>
        <fullName evidence="2">Uncharacterized protein</fullName>
    </submittedName>
</protein>
<feature type="region of interest" description="Disordered" evidence="1">
    <location>
        <begin position="61"/>
        <end position="97"/>
    </location>
</feature>
<feature type="compositionally biased region" description="Polar residues" evidence="1">
    <location>
        <begin position="135"/>
        <end position="153"/>
    </location>
</feature>
<feature type="region of interest" description="Disordered" evidence="1">
    <location>
        <begin position="133"/>
        <end position="155"/>
    </location>
</feature>
<name>A0A0C9MI73_9FUNG</name>
<accession>A0A0C9MI73</accession>
<proteinExistence type="predicted"/>
<organism evidence="2">
    <name type="scientific">Mucor ambiguus</name>
    <dbReference type="NCBI Taxonomy" id="91626"/>
    <lineage>
        <taxon>Eukaryota</taxon>
        <taxon>Fungi</taxon>
        <taxon>Fungi incertae sedis</taxon>
        <taxon>Mucoromycota</taxon>
        <taxon>Mucoromycotina</taxon>
        <taxon>Mucoromycetes</taxon>
        <taxon>Mucorales</taxon>
        <taxon>Mucorineae</taxon>
        <taxon>Mucoraceae</taxon>
        <taxon>Mucor</taxon>
    </lineage>
</organism>
<evidence type="ECO:0000313" key="2">
    <source>
        <dbReference type="EMBL" id="GAN10521.1"/>
    </source>
</evidence>
<dbReference type="AlphaFoldDB" id="A0A0C9MI73"/>
<sequence length="358" mass="40647">MFSLKQKWKALGQTAINSVNRDTANSASVSNASTQSSLEQTLSINQRPSSEVFDMEFEAKDGDAEQSGNPTNDPTSSSPSTTEHSTARQPPTKPIDIKYFVPKNIEPEGLSQSVMISDYDYIHRQLVKRYKMSKATGSTSQRTPLHQETVQESSNEELDYMSTDDEYNEEDSLSGNAAIANRLFSQSVPLLSSMSDYPRFAWSAITPPDHEYKTKNNTCSPLLHIKEGHYSSETEFKTNKNELEVSLDQDLDANVEQQAVSTDDEDLKEWMEAANECYGEVSEAEKKLFESRLCAVNLETPWDRAHRNENAIEKLKKNEFIHLLFKRYSVPMKVTNVAENVRFKQIQYHLHNPNILVK</sequence>
<dbReference type="OrthoDB" id="2285972at2759"/>
<keyword evidence="3" id="KW-1185">Reference proteome</keyword>
<feature type="compositionally biased region" description="Low complexity" evidence="1">
    <location>
        <begin position="23"/>
        <end position="37"/>
    </location>
</feature>
<feature type="region of interest" description="Disordered" evidence="1">
    <location>
        <begin position="22"/>
        <end position="49"/>
    </location>
</feature>